<proteinExistence type="inferred from homology"/>
<dbReference type="InterPro" id="IPR019140">
    <property type="entry name" value="MCM_complex-bd"/>
</dbReference>
<evidence type="ECO:0000256" key="4">
    <source>
        <dbReference type="ARBA" id="ARBA00023242"/>
    </source>
</evidence>
<dbReference type="Pfam" id="PF09739">
    <property type="entry name" value="MCM_bind"/>
    <property type="match status" value="2"/>
</dbReference>
<dbReference type="GO" id="GO:0005634">
    <property type="term" value="C:nucleus"/>
    <property type="evidence" value="ECO:0007669"/>
    <property type="project" value="UniProtKB-SubCell"/>
</dbReference>
<dbReference type="GO" id="GO:0003682">
    <property type="term" value="F:chromatin binding"/>
    <property type="evidence" value="ECO:0007669"/>
    <property type="project" value="TreeGrafter"/>
</dbReference>
<dbReference type="AlphaFoldDB" id="A0A3Q0GBZ0"/>
<protein>
    <recommendedName>
        <fullName evidence="3">Mini-chromosome maintenance complex-binding protein</fullName>
    </recommendedName>
</protein>
<evidence type="ECO:0000313" key="5">
    <source>
        <dbReference type="Proteomes" id="UP000189705"/>
    </source>
</evidence>
<organism evidence="5 6">
    <name type="scientific">Alligator sinensis</name>
    <name type="common">Chinese alligator</name>
    <dbReference type="NCBI Taxonomy" id="38654"/>
    <lineage>
        <taxon>Eukaryota</taxon>
        <taxon>Metazoa</taxon>
        <taxon>Chordata</taxon>
        <taxon>Craniata</taxon>
        <taxon>Vertebrata</taxon>
        <taxon>Euteleostomi</taxon>
        <taxon>Archelosauria</taxon>
        <taxon>Archosauria</taxon>
        <taxon>Crocodylia</taxon>
        <taxon>Alligatoridae</taxon>
        <taxon>Alligatorinae</taxon>
        <taxon>Alligator</taxon>
    </lineage>
</organism>
<sequence>MVQDMFDPEFYMGVYETVDTNTRTRVLHFGKYRDVAECGPHQEIDLNSSQTVTSERQTFYCVPVPGESAWVKEISFGSVGDIHGCGEPKRLETEASAGHHLTSPNCSPPLDLNFPLPGEKGPACLVKVYESWDSFKVNDILEVYGILSVDPVLSIVNNEERENSSSLFDPMECMDTAEEQRVHSPPASLVPRIHVILAQKLQHINPLLPACLKEEESKSFVSSFMSELSPVRAELLGFLTHALLGDSLAAEYLILHLISTVYARRDVLPLGKFTVNLSGCPRNSIFTEHIYRIIQQLVPASYRLQMTIENMNHSRFIPHKDYTANRLVSGVLQLASNTSLVIDETLLEQGQLDTTGVHNVTALGNLITWQKVDYDFSYHQMEFPCNINVLITSEGRSFLPSDCQVHLQPQIIPPNMEEYMNSLLTAVLPSVLNKFRTYLSLLRLLDYSISDEVTKAVEEDFVEMRKNDPESITADDLHRTLLIARFLSLSAGQTTLSRERWLRAKQLEALRKARLQQQKCVNGNEL</sequence>
<evidence type="ECO:0000256" key="1">
    <source>
        <dbReference type="ARBA" id="ARBA00004123"/>
    </source>
</evidence>
<comment type="similarity">
    <text evidence="2">Belongs to the MCMBP family.</text>
</comment>
<gene>
    <name evidence="6" type="primary">MCMBP</name>
</gene>
<dbReference type="GeneID" id="102387424"/>
<dbReference type="Proteomes" id="UP000189705">
    <property type="component" value="Unplaced"/>
</dbReference>
<dbReference type="PANTHER" id="PTHR13489">
    <property type="entry name" value="MINI-CHROMOSOME MAINTENANCE COMPLEX-BINDING PROTEIN"/>
    <property type="match status" value="1"/>
</dbReference>
<evidence type="ECO:0000256" key="2">
    <source>
        <dbReference type="ARBA" id="ARBA00007925"/>
    </source>
</evidence>
<evidence type="ECO:0000313" key="6">
    <source>
        <dbReference type="RefSeq" id="XP_025055950.1"/>
    </source>
</evidence>
<accession>A0A3Q0GBZ0</accession>
<dbReference type="PANTHER" id="PTHR13489:SF0">
    <property type="entry name" value="MINI-CHROMOSOME MAINTENANCE COMPLEX-BINDING PROTEIN"/>
    <property type="match status" value="1"/>
</dbReference>
<keyword evidence="4" id="KW-0539">Nucleus</keyword>
<keyword evidence="5" id="KW-1185">Reference proteome</keyword>
<reference evidence="6" key="1">
    <citation type="submission" date="2025-08" db="UniProtKB">
        <authorList>
            <consortium name="RefSeq"/>
        </authorList>
    </citation>
    <scope>IDENTIFICATION</scope>
</reference>
<name>A0A3Q0GBZ0_ALLSI</name>
<dbReference type="RefSeq" id="XP_025055950.1">
    <property type="nucleotide sequence ID" value="XM_025200165.1"/>
</dbReference>
<dbReference type="GO" id="GO:0006261">
    <property type="term" value="P:DNA-templated DNA replication"/>
    <property type="evidence" value="ECO:0007669"/>
    <property type="project" value="TreeGrafter"/>
</dbReference>
<comment type="subcellular location">
    <subcellularLocation>
        <location evidence="1">Nucleus</location>
    </subcellularLocation>
</comment>
<dbReference type="CTD" id="79892"/>
<evidence type="ECO:0000256" key="3">
    <source>
        <dbReference type="ARBA" id="ARBA00015405"/>
    </source>
</evidence>